<reference evidence="1" key="1">
    <citation type="journal article" date="2014" name="Int. J. Syst. Evol. Microbiol.">
        <title>Complete genome sequence of Corynebacterium casei LMG S-19264T (=DSM 44701T), isolated from a smear-ripened cheese.</title>
        <authorList>
            <consortium name="US DOE Joint Genome Institute (JGI-PGF)"/>
            <person name="Walter F."/>
            <person name="Albersmeier A."/>
            <person name="Kalinowski J."/>
            <person name="Ruckert C."/>
        </authorList>
    </citation>
    <scope>NUCLEOTIDE SEQUENCE</scope>
    <source>
        <strain evidence="1">CGMCC 1.15290</strain>
    </source>
</reference>
<protein>
    <submittedName>
        <fullName evidence="1">Uncharacterized protein</fullName>
    </submittedName>
</protein>
<name>A0A917IMD0_9BACT</name>
<organism evidence="1 2">
    <name type="scientific">Filimonas zeae</name>
    <dbReference type="NCBI Taxonomy" id="1737353"/>
    <lineage>
        <taxon>Bacteria</taxon>
        <taxon>Pseudomonadati</taxon>
        <taxon>Bacteroidota</taxon>
        <taxon>Chitinophagia</taxon>
        <taxon>Chitinophagales</taxon>
        <taxon>Chitinophagaceae</taxon>
        <taxon>Filimonas</taxon>
    </lineage>
</organism>
<dbReference type="Proteomes" id="UP000627292">
    <property type="component" value="Unassembled WGS sequence"/>
</dbReference>
<proteinExistence type="predicted"/>
<reference evidence="1" key="2">
    <citation type="submission" date="2020-09" db="EMBL/GenBank/DDBJ databases">
        <authorList>
            <person name="Sun Q."/>
            <person name="Zhou Y."/>
        </authorList>
    </citation>
    <scope>NUCLEOTIDE SEQUENCE</scope>
    <source>
        <strain evidence="1">CGMCC 1.15290</strain>
    </source>
</reference>
<sequence>MYNFAAVLQKRADIKRVLALGILLLFAVSATPWQWLHTFIFPHAHAHLHEGPTDTKAHFAKTTVHCHCTHDFHPTPCIISNEVATVVYRASFQQRQAAQWVSHFYSIPRYFFSLHGPPVYSLA</sequence>
<dbReference type="AlphaFoldDB" id="A0A917IMD0"/>
<gene>
    <name evidence="1" type="ORF">GCM10011379_01220</name>
</gene>
<dbReference type="EMBL" id="BMIB01000001">
    <property type="protein sequence ID" value="GGH57008.1"/>
    <property type="molecule type" value="Genomic_DNA"/>
</dbReference>
<evidence type="ECO:0000313" key="2">
    <source>
        <dbReference type="Proteomes" id="UP000627292"/>
    </source>
</evidence>
<keyword evidence="2" id="KW-1185">Reference proteome</keyword>
<accession>A0A917IMD0</accession>
<evidence type="ECO:0000313" key="1">
    <source>
        <dbReference type="EMBL" id="GGH57008.1"/>
    </source>
</evidence>
<comment type="caution">
    <text evidence="1">The sequence shown here is derived from an EMBL/GenBank/DDBJ whole genome shotgun (WGS) entry which is preliminary data.</text>
</comment>